<gene>
    <name evidence="5" type="ORF">SORBI_3009G060300</name>
</gene>
<evidence type="ECO:0000256" key="2">
    <source>
        <dbReference type="ARBA" id="ARBA00006312"/>
    </source>
</evidence>
<dbReference type="InParanoid" id="A0A1B6P6W1"/>
<keyword evidence="3" id="KW-0663">Pyridoxal phosphate</keyword>
<dbReference type="PANTHER" id="PTHR43795">
    <property type="entry name" value="BIFUNCTIONAL ASPARTATE AMINOTRANSFERASE AND GLUTAMATE/ASPARTATE-PREPHENATE AMINOTRANSFERASE-RELATED"/>
    <property type="match status" value="1"/>
</dbReference>
<dbReference type="InterPro" id="IPR037029">
    <property type="entry name" value="Alliinase_N_sf"/>
</dbReference>
<dbReference type="InterPro" id="IPR006948">
    <property type="entry name" value="Alliinase_C"/>
</dbReference>
<evidence type="ECO:0000313" key="6">
    <source>
        <dbReference type="Proteomes" id="UP000000768"/>
    </source>
</evidence>
<dbReference type="Proteomes" id="UP000000768">
    <property type="component" value="Chromosome 9"/>
</dbReference>
<dbReference type="InterPro" id="IPR015421">
    <property type="entry name" value="PyrdxlP-dep_Trfase_major"/>
</dbReference>
<dbReference type="InterPro" id="IPR015422">
    <property type="entry name" value="PyrdxlP-dep_Trfase_small"/>
</dbReference>
<reference evidence="6" key="2">
    <citation type="journal article" date="2018" name="Plant J.">
        <title>The Sorghum bicolor reference genome: improved assembly, gene annotations, a transcriptome atlas, and signatures of genome organization.</title>
        <authorList>
            <person name="McCormick R.F."/>
            <person name="Truong S.K."/>
            <person name="Sreedasyam A."/>
            <person name="Jenkins J."/>
            <person name="Shu S."/>
            <person name="Sims D."/>
            <person name="Kennedy M."/>
            <person name="Amirebrahimi M."/>
            <person name="Weers B.D."/>
            <person name="McKinley B."/>
            <person name="Mattison A."/>
            <person name="Morishige D.T."/>
            <person name="Grimwood J."/>
            <person name="Schmutz J."/>
            <person name="Mullet J.E."/>
        </authorList>
    </citation>
    <scope>NUCLEOTIDE SEQUENCE [LARGE SCALE GENOMIC DNA]</scope>
    <source>
        <strain evidence="6">cv. BTx623</strain>
    </source>
</reference>
<sequence length="515" mass="55755">MRCAADVSLTPAVALNPRAASCSWLLFASRRRPRCRRRQCRVLVFPSNKAPVASAEAAPMAGSGSGAGAGAGAGALAGLAACATLACNVACVVFFLRGGRVDGRRPRRFAARLGAGGVAAQWVEEGEEDGEALDRDVALAPDAVLNLELGDPTMYEAFWREVGDRGATVIRGWQVMSYFSDAAALCWFLEPELEREVRRLHRVVGNAVDDGYHLVVGTGATQLYQAAMYALSSSARGDQRQPVPVVSPAPYYSSYPPQTDLLLSDLYRWAGDANKFTGDECIELVCSPNNPDGAIREAVVRSAGAKAIHDLVYYWPQHTPITGRAAHDIMLFTLSKITGHAGTRLGWALVKDREVARKMVYFVDRSTIGVSKESQLRATKILGVVSDAYEVVPPPPAGDGSAVAVPRLFDFARRRMEERWRILRATVAASGTFSLPEETSGYCNFAKQNLTACPAFAWLRCEKEGVEDCAKLLAGHKIVARGGEQFGGDARCVRINMLDRDNVFNLLVQRLSAIN</sequence>
<dbReference type="GO" id="GO:0016846">
    <property type="term" value="F:carbon-sulfur lyase activity"/>
    <property type="evidence" value="ECO:0007669"/>
    <property type="project" value="InterPro"/>
</dbReference>
<dbReference type="CDD" id="cd00609">
    <property type="entry name" value="AAT_like"/>
    <property type="match status" value="1"/>
</dbReference>
<dbReference type="EMBL" id="CM000768">
    <property type="protein sequence ID" value="KXG21426.1"/>
    <property type="molecule type" value="Genomic_DNA"/>
</dbReference>
<dbReference type="Gene3D" id="2.10.25.30">
    <property type="entry name" value="EGF-like, alliinase"/>
    <property type="match status" value="1"/>
</dbReference>
<dbReference type="GO" id="GO:0008483">
    <property type="term" value="F:transaminase activity"/>
    <property type="evidence" value="ECO:0000318"/>
    <property type="project" value="GO_Central"/>
</dbReference>
<dbReference type="InterPro" id="IPR050478">
    <property type="entry name" value="Ethylene_sulfur-biosynth"/>
</dbReference>
<dbReference type="ExpressionAtlas" id="A0A1B6P6W1">
    <property type="expression patterns" value="baseline and differential"/>
</dbReference>
<accession>A0A1B6P6W1</accession>
<evidence type="ECO:0000256" key="3">
    <source>
        <dbReference type="ARBA" id="ARBA00022898"/>
    </source>
</evidence>
<dbReference type="Gene3D" id="3.40.640.10">
    <property type="entry name" value="Type I PLP-dependent aspartate aminotransferase-like (Major domain)"/>
    <property type="match status" value="1"/>
</dbReference>
<reference evidence="5 6" key="1">
    <citation type="journal article" date="2009" name="Nature">
        <title>The Sorghum bicolor genome and the diversification of grasses.</title>
        <authorList>
            <person name="Paterson A.H."/>
            <person name="Bowers J.E."/>
            <person name="Bruggmann R."/>
            <person name="Dubchak I."/>
            <person name="Grimwood J."/>
            <person name="Gundlach H."/>
            <person name="Haberer G."/>
            <person name="Hellsten U."/>
            <person name="Mitros T."/>
            <person name="Poliakov A."/>
            <person name="Schmutz J."/>
            <person name="Spannagl M."/>
            <person name="Tang H."/>
            <person name="Wang X."/>
            <person name="Wicker T."/>
            <person name="Bharti A.K."/>
            <person name="Chapman J."/>
            <person name="Feltus F.A."/>
            <person name="Gowik U."/>
            <person name="Grigoriev I.V."/>
            <person name="Lyons E."/>
            <person name="Maher C.A."/>
            <person name="Martis M."/>
            <person name="Narechania A."/>
            <person name="Otillar R.P."/>
            <person name="Penning B.W."/>
            <person name="Salamov A.A."/>
            <person name="Wang Y."/>
            <person name="Zhang L."/>
            <person name="Carpita N.C."/>
            <person name="Freeling M."/>
            <person name="Gingle A.R."/>
            <person name="Hash C.T."/>
            <person name="Keller B."/>
            <person name="Klein P."/>
            <person name="Kresovich S."/>
            <person name="McCann M.C."/>
            <person name="Ming R."/>
            <person name="Peterson D.G."/>
            <person name="Mehboob-ur-Rahman"/>
            <person name="Ware D."/>
            <person name="Westhoff P."/>
            <person name="Mayer K.F."/>
            <person name="Messing J."/>
            <person name="Rokhsar D.S."/>
        </authorList>
    </citation>
    <scope>NUCLEOTIDE SEQUENCE [LARGE SCALE GENOMIC DNA]</scope>
    <source>
        <strain evidence="6">cv. BTx623</strain>
    </source>
</reference>
<evidence type="ECO:0000313" key="5">
    <source>
        <dbReference type="EMBL" id="KXG21426.1"/>
    </source>
</evidence>
<evidence type="ECO:0000259" key="4">
    <source>
        <dbReference type="Pfam" id="PF04864"/>
    </source>
</evidence>
<dbReference type="SUPFAM" id="SSF53383">
    <property type="entry name" value="PLP-dependent transferases"/>
    <property type="match status" value="1"/>
</dbReference>
<proteinExistence type="inferred from homology"/>
<evidence type="ECO:0000256" key="1">
    <source>
        <dbReference type="ARBA" id="ARBA00001933"/>
    </source>
</evidence>
<dbReference type="AlphaFoldDB" id="A0A1B6P6W1"/>
<comment type="similarity">
    <text evidence="2">Belongs to the alliinase family.</text>
</comment>
<name>A0A1B6P6W1_SORBI</name>
<dbReference type="InterPro" id="IPR015424">
    <property type="entry name" value="PyrdxlP-dep_Trfase"/>
</dbReference>
<dbReference type="Pfam" id="PF04864">
    <property type="entry name" value="Alliinase_C"/>
    <property type="match status" value="1"/>
</dbReference>
<keyword evidence="6" id="KW-1185">Reference proteome</keyword>
<organism evidence="5 6">
    <name type="scientific">Sorghum bicolor</name>
    <name type="common">Sorghum</name>
    <name type="synonym">Sorghum vulgare</name>
    <dbReference type="NCBI Taxonomy" id="4558"/>
    <lineage>
        <taxon>Eukaryota</taxon>
        <taxon>Viridiplantae</taxon>
        <taxon>Streptophyta</taxon>
        <taxon>Embryophyta</taxon>
        <taxon>Tracheophyta</taxon>
        <taxon>Spermatophyta</taxon>
        <taxon>Magnoliopsida</taxon>
        <taxon>Liliopsida</taxon>
        <taxon>Poales</taxon>
        <taxon>Poaceae</taxon>
        <taxon>PACMAD clade</taxon>
        <taxon>Panicoideae</taxon>
        <taxon>Andropogonodae</taxon>
        <taxon>Andropogoneae</taxon>
        <taxon>Sorghinae</taxon>
        <taxon>Sorghum</taxon>
    </lineage>
</organism>
<dbReference type="GO" id="GO:0006520">
    <property type="term" value="P:amino acid metabolic process"/>
    <property type="evidence" value="ECO:0000318"/>
    <property type="project" value="GO_Central"/>
</dbReference>
<dbReference type="Gene3D" id="3.90.1150.10">
    <property type="entry name" value="Aspartate Aminotransferase, domain 1"/>
    <property type="match status" value="1"/>
</dbReference>
<feature type="domain" description="Alliinase C-terminal" evidence="4">
    <location>
        <begin position="146"/>
        <end position="514"/>
    </location>
</feature>
<dbReference type="Gramene" id="KXG21426">
    <property type="protein sequence ID" value="KXG21426"/>
    <property type="gene ID" value="SORBI_3009G060300"/>
</dbReference>
<protein>
    <recommendedName>
        <fullName evidence="4">Alliinase C-terminal domain-containing protein</fullName>
    </recommendedName>
</protein>
<dbReference type="eggNOG" id="ENOG502QPYC">
    <property type="taxonomic scope" value="Eukaryota"/>
</dbReference>
<dbReference type="PANTHER" id="PTHR43795:SF49">
    <property type="entry name" value="ALLIIN LYASE"/>
    <property type="match status" value="1"/>
</dbReference>
<comment type="cofactor">
    <cofactor evidence="1">
        <name>pyridoxal 5'-phosphate</name>
        <dbReference type="ChEBI" id="CHEBI:597326"/>
    </cofactor>
</comment>